<name>A0A2T3LEX5_9GAMM</name>
<accession>A0A2T3LEX5</accession>
<dbReference type="PROSITE" id="PS50234">
    <property type="entry name" value="VWFA"/>
    <property type="match status" value="1"/>
</dbReference>
<comment type="caution">
    <text evidence="4">The sequence shown here is derived from an EMBL/GenBank/DDBJ whole genome shotgun (WGS) entry which is preliminary data.</text>
</comment>
<dbReference type="RefSeq" id="WP_107252496.1">
    <property type="nucleotide sequence ID" value="NZ_PYOC01000001.1"/>
</dbReference>
<feature type="compositionally biased region" description="Acidic residues" evidence="1">
    <location>
        <begin position="481"/>
        <end position="490"/>
    </location>
</feature>
<dbReference type="InterPro" id="IPR050768">
    <property type="entry name" value="UPF0353/GerABKA_families"/>
</dbReference>
<keyword evidence="2" id="KW-0472">Membrane</keyword>
<reference evidence="4 5" key="1">
    <citation type="submission" date="2018-03" db="EMBL/GenBank/DDBJ databases">
        <title>Whole genome sequencing of Histamine producing bacteria.</title>
        <authorList>
            <person name="Butler K."/>
        </authorList>
    </citation>
    <scope>NUCLEOTIDE SEQUENCE [LARGE SCALE GENOMIC DNA]</scope>
    <source>
        <strain evidence="4 5">ATCC 19614</strain>
    </source>
</reference>
<proteinExistence type="predicted"/>
<evidence type="ECO:0000259" key="3">
    <source>
        <dbReference type="PROSITE" id="PS50234"/>
    </source>
</evidence>
<organism evidence="4 5">
    <name type="scientific">Photobacterium indicum</name>
    <dbReference type="NCBI Taxonomy" id="81447"/>
    <lineage>
        <taxon>Bacteria</taxon>
        <taxon>Pseudomonadati</taxon>
        <taxon>Pseudomonadota</taxon>
        <taxon>Gammaproteobacteria</taxon>
        <taxon>Vibrionales</taxon>
        <taxon>Vibrionaceae</taxon>
        <taxon>Photobacterium</taxon>
    </lineage>
</organism>
<dbReference type="SMART" id="SM00327">
    <property type="entry name" value="VWA"/>
    <property type="match status" value="1"/>
</dbReference>
<keyword evidence="5" id="KW-1185">Reference proteome</keyword>
<dbReference type="InterPro" id="IPR036465">
    <property type="entry name" value="vWFA_dom_sf"/>
</dbReference>
<feature type="domain" description="VWFA" evidence="3">
    <location>
        <begin position="101"/>
        <end position="279"/>
    </location>
</feature>
<dbReference type="Gene3D" id="3.40.50.410">
    <property type="entry name" value="von Willebrand factor, type A domain"/>
    <property type="match status" value="1"/>
</dbReference>
<dbReference type="SUPFAM" id="SSF53300">
    <property type="entry name" value="vWA-like"/>
    <property type="match status" value="1"/>
</dbReference>
<gene>
    <name evidence="4" type="ORF">C9J47_04945</name>
</gene>
<dbReference type="PANTHER" id="PTHR22550:SF14">
    <property type="entry name" value="VWFA DOMAIN-CONTAINING PROTEIN"/>
    <property type="match status" value="1"/>
</dbReference>
<keyword evidence="2" id="KW-0812">Transmembrane</keyword>
<sequence>MFDSLLWQQAWQQFHFMRPYWLLVLIPLCFVVYLRWKQEADEQWQQFLPSHLRQVLTIGETGWRKHLPLKLLTVSMVLAILVCAGPSWQREASPFGEDKSSLLVVLDNSDSMLLQDIAPSRLERAKQKSRDLMALRQGGRTGLVVYSGSAHIAMPLTQDSDVFTPFLAAIEPDIMPVEGKSAETVLPLLTQQLGTETVGTVLLLTDGVNPNTIEQFEAYFAESPHQLLILAVGNTTVKTGSPLDLTSLRQLASATGGKVLELTVDDGDITTLNRQIERYMQLNNESAMPWKDMGYYLLIPVAFMLLLWFRKGWLVQWCVLAAVSLSVSYSPDTEAQPVMSKAKTVVQEVTIGETLNQWWMNLWLTPDQQGQFYFNHGDYLQAAIHYTDSFRKGVAYYYAAEYQFARSAFMQDGSEIAMLNTGNALARQREYLAARDLFRQLAETADSSSVRQQAKHNWEAIQSIVDEINRTSESQMGTTDGPEDSFELADDQPRTSDGAEEKVDASMMVRETLNANEILGSPELADKWLRRVEADPKYFLRAKFLIQLHSPAGSLLNDDKLDGKGHKKEALLSGSHITGEHNE</sequence>
<dbReference type="AlphaFoldDB" id="A0A2T3LEX5"/>
<dbReference type="EMBL" id="PYOC01000001">
    <property type="protein sequence ID" value="PSV49898.1"/>
    <property type="molecule type" value="Genomic_DNA"/>
</dbReference>
<protein>
    <recommendedName>
        <fullName evidence="3">VWFA domain-containing protein</fullName>
    </recommendedName>
</protein>
<dbReference type="Proteomes" id="UP000241803">
    <property type="component" value="Unassembled WGS sequence"/>
</dbReference>
<dbReference type="Pfam" id="PF13519">
    <property type="entry name" value="VWA_2"/>
    <property type="match status" value="1"/>
</dbReference>
<feature type="transmembrane region" description="Helical" evidence="2">
    <location>
        <begin position="71"/>
        <end position="88"/>
    </location>
</feature>
<feature type="region of interest" description="Disordered" evidence="1">
    <location>
        <begin position="472"/>
        <end position="501"/>
    </location>
</feature>
<dbReference type="InterPro" id="IPR002035">
    <property type="entry name" value="VWF_A"/>
</dbReference>
<evidence type="ECO:0000256" key="2">
    <source>
        <dbReference type="SAM" id="Phobius"/>
    </source>
</evidence>
<feature type="compositionally biased region" description="Basic and acidic residues" evidence="1">
    <location>
        <begin position="491"/>
        <end position="501"/>
    </location>
</feature>
<evidence type="ECO:0000256" key="1">
    <source>
        <dbReference type="SAM" id="MobiDB-lite"/>
    </source>
</evidence>
<dbReference type="PANTHER" id="PTHR22550">
    <property type="entry name" value="SPORE GERMINATION PROTEIN"/>
    <property type="match status" value="1"/>
</dbReference>
<evidence type="ECO:0000313" key="4">
    <source>
        <dbReference type="EMBL" id="PSV49898.1"/>
    </source>
</evidence>
<keyword evidence="2" id="KW-1133">Transmembrane helix</keyword>
<evidence type="ECO:0000313" key="5">
    <source>
        <dbReference type="Proteomes" id="UP000241803"/>
    </source>
</evidence>
<feature type="transmembrane region" description="Helical" evidence="2">
    <location>
        <begin position="20"/>
        <end position="36"/>
    </location>
</feature>